<dbReference type="Gene3D" id="3.30.565.10">
    <property type="entry name" value="Histidine kinase-like ATPase, C-terminal domain"/>
    <property type="match status" value="1"/>
</dbReference>
<keyword evidence="1" id="KW-0547">Nucleotide-binding</keyword>
<evidence type="ECO:0000313" key="2">
    <source>
        <dbReference type="Proteomes" id="UP001589747"/>
    </source>
</evidence>
<evidence type="ECO:0000313" key="1">
    <source>
        <dbReference type="EMBL" id="MFB9326981.1"/>
    </source>
</evidence>
<dbReference type="GO" id="GO:0005524">
    <property type="term" value="F:ATP binding"/>
    <property type="evidence" value="ECO:0007669"/>
    <property type="project" value="UniProtKB-KW"/>
</dbReference>
<dbReference type="Proteomes" id="UP001589747">
    <property type="component" value="Unassembled WGS sequence"/>
</dbReference>
<dbReference type="SUPFAM" id="SSF55874">
    <property type="entry name" value="ATPase domain of HSP90 chaperone/DNA topoisomerase II/histidine kinase"/>
    <property type="match status" value="1"/>
</dbReference>
<name>A0ABV5KQW5_9BACL</name>
<dbReference type="InterPro" id="IPR036890">
    <property type="entry name" value="HATPase_C_sf"/>
</dbReference>
<dbReference type="Pfam" id="PF13589">
    <property type="entry name" value="HATPase_c_3"/>
    <property type="match status" value="1"/>
</dbReference>
<keyword evidence="1" id="KW-0067">ATP-binding</keyword>
<proteinExistence type="predicted"/>
<comment type="caution">
    <text evidence="1">The sequence shown here is derived from an EMBL/GenBank/DDBJ whole genome shotgun (WGS) entry which is preliminary data.</text>
</comment>
<gene>
    <name evidence="1" type="ORF">ACFFSY_13720</name>
</gene>
<dbReference type="RefSeq" id="WP_377494779.1">
    <property type="nucleotide sequence ID" value="NZ_JBHMDO010000022.1"/>
</dbReference>
<sequence length="568" mass="64707">MAKNFESDLIADLIQVDKAMESWRDSGFDLSTAIGEPVDNSIEASAKLIRIETRGSNNKIDEIIIADDGLGINPGVLAQVLKMGFSTRYNQRKGLGRYGVGMKLAALSQATRVDIYTNPKVNSDRYYHAFLDLSLISVEKQKDIRAVGVSGYPEKYRKLMTYADGREFETGTLIVWSDVDRLENGGKYGNSIQEHLNELTKFLARAYRKFINAGITIELNGKVVELYDPLFLLESDRIKKMFEPDSWQATLMDESEIDIDGHIVNVKVSLYPKAVRLKKGEGGGSRGSAKKFDKLHIEENQGRVSILRNGREIYYNVIPRLFPTRIEHIDRFIGVELSFPAEIDEYFQVRNVKRGAEPVGKLKKRIEEIIDKPIRTARKLIKDTFNETAHNERKAANNHTAATQAVNIVEETSPRGRGDSGIEPEQIVEDLVADLDLDKKHDLYQIKELEKRLEDQTITITDGSWPGKELFEIVHYNGRAVITLNYRHPFMKEIYLPLKQLGDDEPSNLDPEDLIRHARLMEAAIDVLFMAFAKAENMERDPDRAYSDLRSYWGQFSAAYMRELVKHV</sequence>
<organism evidence="1 2">
    <name type="scientific">Paenibacillus aurantiacus</name>
    <dbReference type="NCBI Taxonomy" id="1936118"/>
    <lineage>
        <taxon>Bacteria</taxon>
        <taxon>Bacillati</taxon>
        <taxon>Bacillota</taxon>
        <taxon>Bacilli</taxon>
        <taxon>Bacillales</taxon>
        <taxon>Paenibacillaceae</taxon>
        <taxon>Paenibacillus</taxon>
    </lineage>
</organism>
<keyword evidence="2" id="KW-1185">Reference proteome</keyword>
<protein>
    <submittedName>
        <fullName evidence="1">ATP-binding protein</fullName>
    </submittedName>
</protein>
<reference evidence="1 2" key="1">
    <citation type="submission" date="2024-09" db="EMBL/GenBank/DDBJ databases">
        <authorList>
            <person name="Sun Q."/>
            <person name="Mori K."/>
        </authorList>
    </citation>
    <scope>NUCLEOTIDE SEQUENCE [LARGE SCALE GENOMIC DNA]</scope>
    <source>
        <strain evidence="1 2">TISTR 2452</strain>
    </source>
</reference>
<accession>A0ABV5KQW5</accession>
<dbReference type="EMBL" id="JBHMDO010000022">
    <property type="protein sequence ID" value="MFB9326981.1"/>
    <property type="molecule type" value="Genomic_DNA"/>
</dbReference>